<dbReference type="Proteomes" id="UP001153069">
    <property type="component" value="Unassembled WGS sequence"/>
</dbReference>
<feature type="region of interest" description="Disordered" evidence="1">
    <location>
        <begin position="102"/>
        <end position="157"/>
    </location>
</feature>
<evidence type="ECO:0000313" key="3">
    <source>
        <dbReference type="Proteomes" id="UP001153069"/>
    </source>
</evidence>
<evidence type="ECO:0000313" key="2">
    <source>
        <dbReference type="EMBL" id="CAB9528691.1"/>
    </source>
</evidence>
<evidence type="ECO:0000256" key="1">
    <source>
        <dbReference type="SAM" id="MobiDB-lite"/>
    </source>
</evidence>
<dbReference type="EMBL" id="CAICTM010002291">
    <property type="protein sequence ID" value="CAB9528691.1"/>
    <property type="molecule type" value="Genomic_DNA"/>
</dbReference>
<dbReference type="AlphaFoldDB" id="A0A9N8F001"/>
<comment type="caution">
    <text evidence="2">The sequence shown here is derived from an EMBL/GenBank/DDBJ whole genome shotgun (WGS) entry which is preliminary data.</text>
</comment>
<feature type="region of interest" description="Disordered" evidence="1">
    <location>
        <begin position="1"/>
        <end position="33"/>
    </location>
</feature>
<feature type="region of interest" description="Disordered" evidence="1">
    <location>
        <begin position="63"/>
        <end position="90"/>
    </location>
</feature>
<proteinExistence type="predicted"/>
<reference evidence="2" key="1">
    <citation type="submission" date="2020-06" db="EMBL/GenBank/DDBJ databases">
        <authorList>
            <consortium name="Plant Systems Biology data submission"/>
        </authorList>
    </citation>
    <scope>NUCLEOTIDE SEQUENCE</scope>
    <source>
        <strain evidence="2">D6</strain>
    </source>
</reference>
<keyword evidence="3" id="KW-1185">Reference proteome</keyword>
<feature type="compositionally biased region" description="Low complexity" evidence="1">
    <location>
        <begin position="1"/>
        <end position="20"/>
    </location>
</feature>
<sequence length="157" mass="16902">MTTDDNNNNNNNPNNNSNNPKPSDYQPPPAENSLLAQTLAAQRQAAVPATNASTQELLRRLQNGFGRGLSNGGQGAARVGPRGTEADRDRSLLQILDDAISLMDRHRARSSTDGETTATPARRSRPGPPNSNTRNTRRRHDNGPDSPPSNDKTAKGQ</sequence>
<organism evidence="2 3">
    <name type="scientific">Seminavis robusta</name>
    <dbReference type="NCBI Taxonomy" id="568900"/>
    <lineage>
        <taxon>Eukaryota</taxon>
        <taxon>Sar</taxon>
        <taxon>Stramenopiles</taxon>
        <taxon>Ochrophyta</taxon>
        <taxon>Bacillariophyta</taxon>
        <taxon>Bacillariophyceae</taxon>
        <taxon>Bacillariophycidae</taxon>
        <taxon>Naviculales</taxon>
        <taxon>Naviculaceae</taxon>
        <taxon>Seminavis</taxon>
    </lineage>
</organism>
<gene>
    <name evidence="2" type="ORF">SEMRO_2293_G322270.1</name>
</gene>
<protein>
    <submittedName>
        <fullName evidence="2">Uncharacterized protein</fullName>
    </submittedName>
</protein>
<feature type="compositionally biased region" description="Gly residues" evidence="1">
    <location>
        <begin position="65"/>
        <end position="75"/>
    </location>
</feature>
<name>A0A9N8F001_9STRA</name>
<accession>A0A9N8F001</accession>